<evidence type="ECO:0000313" key="6">
    <source>
        <dbReference type="Proteomes" id="UP001228113"/>
    </source>
</evidence>
<dbReference type="NCBIfam" id="TIGR01448">
    <property type="entry name" value="recD_rel"/>
    <property type="match status" value="1"/>
</dbReference>
<dbReference type="HAMAP" id="MF_01488">
    <property type="entry name" value="RecD2"/>
    <property type="match status" value="1"/>
</dbReference>
<dbReference type="GO" id="GO:0006310">
    <property type="term" value="P:DNA recombination"/>
    <property type="evidence" value="ECO:0007669"/>
    <property type="project" value="InterPro"/>
</dbReference>
<dbReference type="InterPro" id="IPR010994">
    <property type="entry name" value="RuvA_2-like"/>
</dbReference>
<gene>
    <name evidence="5" type="primary">recD2</name>
    <name evidence="5" type="ORF">METESE_24180</name>
</gene>
<dbReference type="PANTHER" id="PTHR43788">
    <property type="entry name" value="DNA2/NAM7 HELICASE FAMILY MEMBER"/>
    <property type="match status" value="1"/>
</dbReference>
<feature type="domain" description="Helix-hairpin-helix DNA-binding motif class 1" evidence="3">
    <location>
        <begin position="108"/>
        <end position="122"/>
    </location>
</feature>
<evidence type="ECO:0000259" key="3">
    <source>
        <dbReference type="SMART" id="SM00278"/>
    </source>
</evidence>
<dbReference type="Proteomes" id="UP001228113">
    <property type="component" value="Chromosome"/>
</dbReference>
<dbReference type="GO" id="GO:0006281">
    <property type="term" value="P:DNA repair"/>
    <property type="evidence" value="ECO:0007669"/>
    <property type="project" value="InterPro"/>
</dbReference>
<dbReference type="CDD" id="cd18809">
    <property type="entry name" value="SF1_C_RecD"/>
    <property type="match status" value="1"/>
</dbReference>
<dbReference type="InterPro" id="IPR055446">
    <property type="entry name" value="RecD2_N_OB"/>
</dbReference>
<dbReference type="InterPro" id="IPR006345">
    <property type="entry name" value="RecD2"/>
</dbReference>
<dbReference type="PANTHER" id="PTHR43788:SF6">
    <property type="entry name" value="DNA HELICASE B"/>
    <property type="match status" value="1"/>
</dbReference>
<dbReference type="InterPro" id="IPR029493">
    <property type="entry name" value="RecD2-like_HHH"/>
</dbReference>
<dbReference type="SMART" id="SM00382">
    <property type="entry name" value="AAA"/>
    <property type="match status" value="1"/>
</dbReference>
<dbReference type="EMBL" id="AP027081">
    <property type="protein sequence ID" value="BDU77460.1"/>
    <property type="molecule type" value="Genomic_DNA"/>
</dbReference>
<dbReference type="GO" id="GO:0017116">
    <property type="term" value="F:single-stranded DNA helicase activity"/>
    <property type="evidence" value="ECO:0007669"/>
    <property type="project" value="TreeGrafter"/>
</dbReference>
<keyword evidence="6" id="KW-1185">Reference proteome</keyword>
<dbReference type="GO" id="GO:0009338">
    <property type="term" value="C:exodeoxyribonuclease V complex"/>
    <property type="evidence" value="ECO:0007669"/>
    <property type="project" value="TreeGrafter"/>
</dbReference>
<dbReference type="Pfam" id="PF14520">
    <property type="entry name" value="HHH_5"/>
    <property type="match status" value="1"/>
</dbReference>
<dbReference type="Gene3D" id="1.10.150.20">
    <property type="entry name" value="5' to 3' exonuclease, C-terminal subdomain"/>
    <property type="match status" value="1"/>
</dbReference>
<feature type="domain" description="Helix-hairpin-helix DNA-binding motif class 1" evidence="3">
    <location>
        <begin position="200"/>
        <end position="219"/>
    </location>
</feature>
<sequence length="745" mass="79927">MTWMPDAPLTPEPGAEPRREPLAGLVERVTFHNPDTGFSVLRVLVRGRREPVTVIGTVAAIQAGEQIQASGTWENHRDHGPQFKAAFLKATLPTTLAGIETYLGSGLIPGIGPVYAEKLVKAFGEQVFDLIESDPGRLKEIPGIGPVRARRIIAGWAEQKAVREIMLFLQSHGVSTARAVRIYKTYGADAIPLVTENPYRLAKDIRGIGFKSADQIARQLGIAPDSMLRARAGVTYALLEALHDGHCALPEDDLLGLAARLLELPREPLAEALAEEVAEGNVIRDTLGGRWCAFLPHLWRSERILAGRIRALGTGAPPWPAIDPAKALPWVEGTLGVTLAASQRAAVKQTLASKVMVITGGPGVGKTTLVNAILRILGAKGVEVALAAPTGRAAKRLSESTNLPAKTLHRLLEFDPAGGGFKRGPDHPLPADLVVVDEMSMVDVPMMASLLQAVPDRAAVLLVGDMDQLPSVGPGQVLADLIGSGTLPVTRLTEIFRQAAESRIIVNAHRINRGQMPEGDVPRDRPTDFYLVEADAPETAVARILEIVRHRIPARFGLDPVRDVQVLCPMNRGAVGARALNVALQEALNPGGPGQPAVERFGNTYRVGDKVMQIVNDYDKETFNGDIGRVAAVDLDAGEAAISFDGRLVPYAFGELDEIMLAYAASIHKSQGSEFPAVVIPVMTQHYAMLARNLLYTGVTRGRKLVVLVGQKKAVAIAVQGVKAQGRWSKLREWLIAGDAPHPGA</sequence>
<keyword evidence="5" id="KW-0378">Hydrolase</keyword>
<dbReference type="GO" id="GO:0005524">
    <property type="term" value="F:ATP binding"/>
    <property type="evidence" value="ECO:0007669"/>
    <property type="project" value="UniProtKB-KW"/>
</dbReference>
<name>A0AA48GZX1_9BACT</name>
<dbReference type="InterPro" id="IPR003593">
    <property type="entry name" value="AAA+_ATPase"/>
</dbReference>
<dbReference type="InterPro" id="IPR027785">
    <property type="entry name" value="UvrD-like_helicase_C"/>
</dbReference>
<feature type="domain" description="AAA+ ATPase" evidence="4">
    <location>
        <begin position="352"/>
        <end position="533"/>
    </location>
</feature>
<organism evidence="5 6">
    <name type="scientific">Mesoterricola sediminis</name>
    <dbReference type="NCBI Taxonomy" id="2927980"/>
    <lineage>
        <taxon>Bacteria</taxon>
        <taxon>Pseudomonadati</taxon>
        <taxon>Acidobacteriota</taxon>
        <taxon>Holophagae</taxon>
        <taxon>Holophagales</taxon>
        <taxon>Holophagaceae</taxon>
        <taxon>Mesoterricola</taxon>
    </lineage>
</organism>
<dbReference type="Pfam" id="PF14490">
    <property type="entry name" value="HHH_RecD2"/>
    <property type="match status" value="1"/>
</dbReference>
<feature type="domain" description="Helix-hairpin-helix DNA-binding motif class 1" evidence="3">
    <location>
        <begin position="136"/>
        <end position="155"/>
    </location>
</feature>
<dbReference type="KEGG" id="msea:METESE_24180"/>
<evidence type="ECO:0000256" key="2">
    <source>
        <dbReference type="ARBA" id="ARBA00022840"/>
    </source>
</evidence>
<dbReference type="CDD" id="cd17933">
    <property type="entry name" value="DEXSc_RecD-like"/>
    <property type="match status" value="1"/>
</dbReference>
<evidence type="ECO:0000256" key="1">
    <source>
        <dbReference type="ARBA" id="ARBA00022741"/>
    </source>
</evidence>
<keyword evidence="2" id="KW-0067">ATP-binding</keyword>
<dbReference type="SMART" id="SM00278">
    <property type="entry name" value="HhH1"/>
    <property type="match status" value="3"/>
</dbReference>
<dbReference type="InterPro" id="IPR041451">
    <property type="entry name" value="RecD2_SH13"/>
</dbReference>
<dbReference type="Gene3D" id="2.30.30.940">
    <property type="match status" value="1"/>
</dbReference>
<dbReference type="InterPro" id="IPR050534">
    <property type="entry name" value="Coronavir_polyprotein_1ab"/>
</dbReference>
<keyword evidence="1" id="KW-0547">Nucleotide-binding</keyword>
<dbReference type="Pfam" id="PF13538">
    <property type="entry name" value="UvrD_C_2"/>
    <property type="match status" value="1"/>
</dbReference>
<keyword evidence="5" id="KW-0347">Helicase</keyword>
<dbReference type="SUPFAM" id="SSF52540">
    <property type="entry name" value="P-loop containing nucleoside triphosphate hydrolases"/>
    <property type="match status" value="2"/>
</dbReference>
<dbReference type="Pfam" id="PF13245">
    <property type="entry name" value="AAA_19"/>
    <property type="match status" value="1"/>
</dbReference>
<dbReference type="Pfam" id="PF18335">
    <property type="entry name" value="SH3_13"/>
    <property type="match status" value="1"/>
</dbReference>
<dbReference type="GO" id="GO:0043139">
    <property type="term" value="F:5'-3' DNA helicase activity"/>
    <property type="evidence" value="ECO:0007669"/>
    <property type="project" value="InterPro"/>
</dbReference>
<evidence type="ECO:0000259" key="4">
    <source>
        <dbReference type="SMART" id="SM00382"/>
    </source>
</evidence>
<accession>A0AA48GZX1</accession>
<dbReference type="Pfam" id="PF23139">
    <property type="entry name" value="OB_YrrC"/>
    <property type="match status" value="1"/>
</dbReference>
<dbReference type="AlphaFoldDB" id="A0AA48GZX1"/>
<dbReference type="Gene3D" id="1.10.10.2220">
    <property type="match status" value="1"/>
</dbReference>
<evidence type="ECO:0000313" key="5">
    <source>
        <dbReference type="EMBL" id="BDU77460.1"/>
    </source>
</evidence>
<reference evidence="5" key="1">
    <citation type="journal article" date="2023" name="Int. J. Syst. Evol. Microbiol.">
        <title>Mesoterricola silvestris gen. nov., sp. nov., Mesoterricola sediminis sp. nov., Geothrix oryzae sp. nov., Geothrix edaphica sp. nov., Geothrix rubra sp. nov., and Geothrix limicola sp. nov., six novel members of Acidobacteriota isolated from soils.</title>
        <authorList>
            <person name="Itoh H."/>
            <person name="Sugisawa Y."/>
            <person name="Mise K."/>
            <person name="Xu Z."/>
            <person name="Kuniyasu M."/>
            <person name="Ushijima N."/>
            <person name="Kawano K."/>
            <person name="Kobayashi E."/>
            <person name="Shiratori Y."/>
            <person name="Masuda Y."/>
            <person name="Senoo K."/>
        </authorList>
    </citation>
    <scope>NUCLEOTIDE SEQUENCE</scope>
    <source>
        <strain evidence="5">W786</strain>
    </source>
</reference>
<dbReference type="Gene3D" id="3.40.50.300">
    <property type="entry name" value="P-loop containing nucleotide triphosphate hydrolases"/>
    <property type="match status" value="2"/>
</dbReference>
<dbReference type="SUPFAM" id="SSF47781">
    <property type="entry name" value="RuvA domain 2-like"/>
    <property type="match status" value="1"/>
</dbReference>
<proteinExistence type="inferred from homology"/>
<dbReference type="InterPro" id="IPR027417">
    <property type="entry name" value="P-loop_NTPase"/>
</dbReference>
<protein>
    <submittedName>
        <fullName evidence="5">ATP-dependent RecD-like DNA helicase</fullName>
    </submittedName>
</protein>
<dbReference type="InterPro" id="IPR003583">
    <property type="entry name" value="Hlx-hairpin-Hlx_DNA-bd_motif"/>
</dbReference>
<dbReference type="GO" id="GO:0003677">
    <property type="term" value="F:DNA binding"/>
    <property type="evidence" value="ECO:0007669"/>
    <property type="project" value="InterPro"/>
</dbReference>